<dbReference type="EMBL" id="BKCF01000002">
    <property type="protein sequence ID" value="GEQ85988.1"/>
    <property type="molecule type" value="Genomic_DNA"/>
</dbReference>
<evidence type="ECO:0000313" key="2">
    <source>
        <dbReference type="Proteomes" id="UP000326994"/>
    </source>
</evidence>
<keyword evidence="2" id="KW-1185">Reference proteome</keyword>
<comment type="caution">
    <text evidence="1">The sequence shown here is derived from an EMBL/GenBank/DDBJ whole genome shotgun (WGS) entry which is preliminary data.</text>
</comment>
<evidence type="ECO:0008006" key="3">
    <source>
        <dbReference type="Google" id="ProtNLM"/>
    </source>
</evidence>
<sequence>MAFETLEYKLQYTKAYRKTRLDLANWVLENPENFPELLKFCFQVDEEISFRAAWILEFVCLENVTLLYPHFEKFFEKLPYIYREQALRPFSKICWLLTERFYKKKEASLLLHFRGEYREQLVECCFDWLISEKKVATQAFAIKSLFLLGKEYDWIHPELKVIIEQNINTNSAGYKSIGSKALIAIKKHRSSL</sequence>
<name>A0A5J4FXE5_9FLAO</name>
<organism evidence="1 2">
    <name type="scientific">Patiriisocius marinistellae</name>
    <dbReference type="NCBI Taxonomy" id="2494560"/>
    <lineage>
        <taxon>Bacteria</taxon>
        <taxon>Pseudomonadati</taxon>
        <taxon>Bacteroidota</taxon>
        <taxon>Flavobacteriia</taxon>
        <taxon>Flavobacteriales</taxon>
        <taxon>Flavobacteriaceae</taxon>
        <taxon>Patiriisocius</taxon>
    </lineage>
</organism>
<evidence type="ECO:0000313" key="1">
    <source>
        <dbReference type="EMBL" id="GEQ85988.1"/>
    </source>
</evidence>
<reference evidence="1 2" key="1">
    <citation type="submission" date="2019-08" db="EMBL/GenBank/DDBJ databases">
        <title>Ulvibacter marinistellae sp. nov., isolated from a starfish, Patiria pectinifera.</title>
        <authorList>
            <person name="Kawano K."/>
            <person name="Ushijima N."/>
            <person name="Kihara M."/>
            <person name="Itoh H."/>
        </authorList>
    </citation>
    <scope>NUCLEOTIDE SEQUENCE [LARGE SCALE GENOMIC DNA]</scope>
    <source>
        <strain evidence="1 2">KK4</strain>
    </source>
</reference>
<accession>A0A5J4FXE5</accession>
<dbReference type="OrthoDB" id="979487at2"/>
<dbReference type="AlphaFoldDB" id="A0A5J4FXE5"/>
<proteinExistence type="predicted"/>
<gene>
    <name evidence="1" type="ORF">ULMS_14960</name>
</gene>
<dbReference type="RefSeq" id="WP_151893927.1">
    <property type="nucleotide sequence ID" value="NZ_BKCF01000002.1"/>
</dbReference>
<dbReference type="Proteomes" id="UP000326994">
    <property type="component" value="Unassembled WGS sequence"/>
</dbReference>
<protein>
    <recommendedName>
        <fullName evidence="3">Adenylosuccinate lyase</fullName>
    </recommendedName>
</protein>